<proteinExistence type="inferred from homology"/>
<accession>A0A1V8NSR3</accession>
<comment type="caution">
    <text evidence="5">The sequence shown here is derived from an EMBL/GenBank/DDBJ whole genome shotgun (WGS) entry which is preliminary data.</text>
</comment>
<protein>
    <recommendedName>
        <fullName evidence="3">Acyl carrier protein</fullName>
        <shortName evidence="3">ACP</shortName>
    </recommendedName>
</protein>
<evidence type="ECO:0000256" key="1">
    <source>
        <dbReference type="ARBA" id="ARBA00022450"/>
    </source>
</evidence>
<evidence type="ECO:0000256" key="2">
    <source>
        <dbReference type="ARBA" id="ARBA00022553"/>
    </source>
</evidence>
<evidence type="ECO:0000259" key="4">
    <source>
        <dbReference type="PROSITE" id="PS50075"/>
    </source>
</evidence>
<gene>
    <name evidence="3" type="primary">acpP</name>
    <name evidence="5" type="ORF">BZK42_24830</name>
</gene>
<dbReference type="HAMAP" id="MF_01217">
    <property type="entry name" value="Acyl_carrier"/>
    <property type="match status" value="1"/>
</dbReference>
<dbReference type="GO" id="GO:0000035">
    <property type="term" value="F:acyl binding"/>
    <property type="evidence" value="ECO:0007669"/>
    <property type="project" value="TreeGrafter"/>
</dbReference>
<evidence type="ECO:0000256" key="3">
    <source>
        <dbReference type="HAMAP-Rule" id="MF_01217"/>
    </source>
</evidence>
<dbReference type="GO" id="GO:0009245">
    <property type="term" value="P:lipid A biosynthetic process"/>
    <property type="evidence" value="ECO:0007669"/>
    <property type="project" value="TreeGrafter"/>
</dbReference>
<dbReference type="UniPathway" id="UPA00094"/>
<comment type="function">
    <text evidence="3">Carrier of the growing fatty acid chain in fatty acid biosynthesis.</text>
</comment>
<keyword evidence="3" id="KW-0275">Fatty acid biosynthesis</keyword>
<reference evidence="5 6" key="1">
    <citation type="submission" date="2017-03" db="EMBL/GenBank/DDBJ databases">
        <authorList>
            <person name="Afonso C.L."/>
            <person name="Miller P.J."/>
            <person name="Scott M.A."/>
            <person name="Spackman E."/>
            <person name="Goraichik I."/>
            <person name="Dimitrov K.M."/>
            <person name="Suarez D.L."/>
            <person name="Swayne D.E."/>
        </authorList>
    </citation>
    <scope>NUCLEOTIDE SEQUENCE [LARGE SCALE GENOMIC DNA]</scope>
    <source>
        <strain evidence="5 6">ATCC 51113</strain>
    </source>
</reference>
<dbReference type="GO" id="GO:0016020">
    <property type="term" value="C:membrane"/>
    <property type="evidence" value="ECO:0007669"/>
    <property type="project" value="GOC"/>
</dbReference>
<sequence>MTEQHAIYQEVSALLCKLFEIAPEDITPEARLYEDLELDSIDAVDMIVHLQKKTGIKIKPEEFKAVRTVQDVVDAVERLMQDA</sequence>
<comment type="PTM">
    <text evidence="3">4'-phosphopantetheine is transferred from CoA to a specific serine of apo-ACP by AcpS. This modification is essential for activity because fatty acids are bound in thioester linkage to the sulfhydryl of the prosthetic group.</text>
</comment>
<dbReference type="GO" id="GO:0000036">
    <property type="term" value="F:acyl carrier activity"/>
    <property type="evidence" value="ECO:0007669"/>
    <property type="project" value="UniProtKB-UniRule"/>
</dbReference>
<dbReference type="InterPro" id="IPR009081">
    <property type="entry name" value="PP-bd_ACP"/>
</dbReference>
<keyword evidence="3" id="KW-0276">Fatty acid metabolism</keyword>
<dbReference type="PANTHER" id="PTHR20863">
    <property type="entry name" value="ACYL CARRIER PROTEIN"/>
    <property type="match status" value="1"/>
</dbReference>
<comment type="subcellular location">
    <subcellularLocation>
        <location evidence="3">Cytoplasm</location>
    </subcellularLocation>
</comment>
<dbReference type="EMBL" id="NAEW01000023">
    <property type="protein sequence ID" value="OQM39450.1"/>
    <property type="molecule type" value="Genomic_DNA"/>
</dbReference>
<feature type="domain" description="Carrier" evidence="4">
    <location>
        <begin position="5"/>
        <end position="80"/>
    </location>
</feature>
<dbReference type="Pfam" id="PF00550">
    <property type="entry name" value="PP-binding"/>
    <property type="match status" value="1"/>
</dbReference>
<dbReference type="PANTHER" id="PTHR20863:SF69">
    <property type="entry name" value="ACYL CARRIER PROTEIN"/>
    <property type="match status" value="1"/>
</dbReference>
<dbReference type="RefSeq" id="WP_080860743.1">
    <property type="nucleotide sequence ID" value="NZ_CP077405.1"/>
</dbReference>
<keyword evidence="1 3" id="KW-0596">Phosphopantetheine</keyword>
<dbReference type="AlphaFoldDB" id="A0A1V8NSR3"/>
<evidence type="ECO:0000313" key="6">
    <source>
        <dbReference type="Proteomes" id="UP000192573"/>
    </source>
</evidence>
<keyword evidence="3" id="KW-0444">Lipid biosynthesis</keyword>
<dbReference type="PROSITE" id="PS50075">
    <property type="entry name" value="CARRIER"/>
    <property type="match status" value="1"/>
</dbReference>
<feature type="modified residue" description="O-(pantetheine 4'-phosphoryl)serine" evidence="3">
    <location>
        <position position="40"/>
    </location>
</feature>
<organism evidence="5 6">
    <name type="scientific">Citrobacter braakii</name>
    <dbReference type="NCBI Taxonomy" id="57706"/>
    <lineage>
        <taxon>Bacteria</taxon>
        <taxon>Pseudomonadati</taxon>
        <taxon>Pseudomonadota</taxon>
        <taxon>Gammaproteobacteria</taxon>
        <taxon>Enterobacterales</taxon>
        <taxon>Enterobacteriaceae</taxon>
        <taxon>Citrobacter</taxon>
        <taxon>Citrobacter freundii complex</taxon>
    </lineage>
</organism>
<dbReference type="NCBIfam" id="NF003757">
    <property type="entry name" value="PRK05350.1"/>
    <property type="match status" value="1"/>
</dbReference>
<dbReference type="InterPro" id="IPR003231">
    <property type="entry name" value="ACP"/>
</dbReference>
<dbReference type="SUPFAM" id="SSF47336">
    <property type="entry name" value="ACP-like"/>
    <property type="match status" value="1"/>
</dbReference>
<keyword evidence="3" id="KW-0443">Lipid metabolism</keyword>
<name>A0A1V8NSR3_CITBR</name>
<dbReference type="Gene3D" id="1.10.1200.10">
    <property type="entry name" value="ACP-like"/>
    <property type="match status" value="1"/>
</dbReference>
<evidence type="ECO:0000313" key="5">
    <source>
        <dbReference type="EMBL" id="OQM39450.1"/>
    </source>
</evidence>
<dbReference type="Proteomes" id="UP000192573">
    <property type="component" value="Unassembled WGS sequence"/>
</dbReference>
<comment type="similarity">
    <text evidence="3">Belongs to the acyl carrier protein (ACP) family.</text>
</comment>
<keyword evidence="3" id="KW-0963">Cytoplasm</keyword>
<comment type="pathway">
    <text evidence="3">Lipid metabolism; fatty acid biosynthesis.</text>
</comment>
<dbReference type="InterPro" id="IPR036736">
    <property type="entry name" value="ACP-like_sf"/>
</dbReference>
<keyword evidence="2 3" id="KW-0597">Phosphoprotein</keyword>
<dbReference type="GO" id="GO:0005829">
    <property type="term" value="C:cytosol"/>
    <property type="evidence" value="ECO:0007669"/>
    <property type="project" value="TreeGrafter"/>
</dbReference>